<dbReference type="Proteomes" id="UP000325273">
    <property type="component" value="Unassembled WGS sequence"/>
</dbReference>
<dbReference type="CDD" id="cd06915">
    <property type="entry name" value="NTP_transferase_WcbM_like"/>
    <property type="match status" value="1"/>
</dbReference>
<dbReference type="Pfam" id="PF00483">
    <property type="entry name" value="NTP_transferase"/>
    <property type="match status" value="1"/>
</dbReference>
<keyword evidence="3" id="KW-1185">Reference proteome</keyword>
<dbReference type="Gene3D" id="3.90.550.10">
    <property type="entry name" value="Spore Coat Polysaccharide Biosynthesis Protein SpsA, Chain A"/>
    <property type="match status" value="1"/>
</dbReference>
<comment type="caution">
    <text evidence="2">The sequence shown here is derived from an EMBL/GenBank/DDBJ whole genome shotgun (WGS) entry which is preliminary data.</text>
</comment>
<name>A0A5B0H5Y5_9BURK</name>
<evidence type="ECO:0000313" key="2">
    <source>
        <dbReference type="EMBL" id="KAA1010647.1"/>
    </source>
</evidence>
<organism evidence="2 3">
    <name type="scientific">Paraburkholderia panacisoli</name>
    <dbReference type="NCBI Taxonomy" id="2603818"/>
    <lineage>
        <taxon>Bacteria</taxon>
        <taxon>Pseudomonadati</taxon>
        <taxon>Pseudomonadota</taxon>
        <taxon>Betaproteobacteria</taxon>
        <taxon>Burkholderiales</taxon>
        <taxon>Burkholderiaceae</taxon>
        <taxon>Paraburkholderia</taxon>
    </lineage>
</organism>
<keyword evidence="2" id="KW-0808">Transferase</keyword>
<evidence type="ECO:0000259" key="1">
    <source>
        <dbReference type="Pfam" id="PF00483"/>
    </source>
</evidence>
<dbReference type="EMBL" id="VTUZ01000012">
    <property type="protein sequence ID" value="KAA1010647.1"/>
    <property type="molecule type" value="Genomic_DNA"/>
</dbReference>
<dbReference type="GO" id="GO:0016740">
    <property type="term" value="F:transferase activity"/>
    <property type="evidence" value="ECO:0007669"/>
    <property type="project" value="UniProtKB-KW"/>
</dbReference>
<accession>A0A5B0H5Y5</accession>
<sequence>MRPHRVRHCGREHLRVMSKMLPCLILAGGLGTRLRPVLGEGLPKALASVDGQPFLAWMLRWLEHQRVTDVVLSLGYGCGEITNWLSRQSLGLSVTIIEEDEPLGTGGAIMHALRTCGAPRMIVLNGDTITDLDLCSFAEFFDAVGADLAIAATSVPDASRYGTLEFDAESRRLIAFEEKRPVQAPGFINAGVYAVDAARLLGFDLPERFSFEDDFLRRKFNSLDIRVFPEITEFIDIGIPSDYERAQHVVPLMCEQSAHDT</sequence>
<feature type="domain" description="Nucleotidyl transferase" evidence="1">
    <location>
        <begin position="24"/>
        <end position="247"/>
    </location>
</feature>
<reference evidence="2 3" key="1">
    <citation type="submission" date="2019-08" db="EMBL/GenBank/DDBJ databases">
        <title>Paraburkholderia sp. DCY113.</title>
        <authorList>
            <person name="Kang J."/>
        </authorList>
    </citation>
    <scope>NUCLEOTIDE SEQUENCE [LARGE SCALE GENOMIC DNA]</scope>
    <source>
        <strain evidence="2 3">DCY113</strain>
    </source>
</reference>
<evidence type="ECO:0000313" key="3">
    <source>
        <dbReference type="Proteomes" id="UP000325273"/>
    </source>
</evidence>
<dbReference type="SUPFAM" id="SSF53448">
    <property type="entry name" value="Nucleotide-diphospho-sugar transferases"/>
    <property type="match status" value="1"/>
</dbReference>
<proteinExistence type="predicted"/>
<dbReference type="AlphaFoldDB" id="A0A5B0H5Y5"/>
<dbReference type="InterPro" id="IPR005835">
    <property type="entry name" value="NTP_transferase_dom"/>
</dbReference>
<gene>
    <name evidence="2" type="ORF">FVF58_20125</name>
</gene>
<dbReference type="InterPro" id="IPR029044">
    <property type="entry name" value="Nucleotide-diphossugar_trans"/>
</dbReference>
<dbReference type="PANTHER" id="PTHR22572">
    <property type="entry name" value="SUGAR-1-PHOSPHATE GUANYL TRANSFERASE"/>
    <property type="match status" value="1"/>
</dbReference>
<dbReference type="InterPro" id="IPR050486">
    <property type="entry name" value="Mannose-1P_guanyltransferase"/>
</dbReference>
<protein>
    <submittedName>
        <fullName evidence="2">NTP transferase domain-containing protein</fullName>
    </submittedName>
</protein>